<evidence type="ECO:0000313" key="3">
    <source>
        <dbReference type="Proteomes" id="UP000431269"/>
    </source>
</evidence>
<name>A0A6I6MM02_9CAUL</name>
<accession>A0A6I6MM02</accession>
<proteinExistence type="predicted"/>
<dbReference type="Pfam" id="PF06186">
    <property type="entry name" value="DUF992"/>
    <property type="match status" value="1"/>
</dbReference>
<reference evidence="3" key="1">
    <citation type="submission" date="2019-12" db="EMBL/GenBank/DDBJ databases">
        <title>Complete genome of Terracaulis silvestris 0127_4.</title>
        <authorList>
            <person name="Vieira S."/>
            <person name="Riedel T."/>
            <person name="Sproer C."/>
            <person name="Pascual J."/>
            <person name="Boedeker C."/>
            <person name="Overmann J."/>
        </authorList>
    </citation>
    <scope>NUCLEOTIDE SEQUENCE [LARGE SCALE GENOMIC DNA]</scope>
    <source>
        <strain evidence="3">0127_4</strain>
    </source>
</reference>
<evidence type="ECO:0008006" key="4">
    <source>
        <dbReference type="Google" id="ProtNLM"/>
    </source>
</evidence>
<dbReference type="EMBL" id="CP047045">
    <property type="protein sequence ID" value="QGZ95051.1"/>
    <property type="molecule type" value="Genomic_DNA"/>
</dbReference>
<evidence type="ECO:0000313" key="2">
    <source>
        <dbReference type="EMBL" id="QGZ95051.1"/>
    </source>
</evidence>
<protein>
    <recommendedName>
        <fullName evidence="4">DUF992 domain-containing protein</fullName>
    </recommendedName>
</protein>
<dbReference type="AlphaFoldDB" id="A0A6I6MM02"/>
<keyword evidence="1" id="KW-0732">Signal</keyword>
<sequence length="159" mass="15960">MRIRNILKAGVVAAAFAMISAPAQAAGSGVHVGTLECHVQEGWGHVIASNRDMDCVFKPVDGGTEHYTGELSRYGIDLGYTSDATLIWGVIAPASDLATGALEGDYGGASAQATVGVGLGANVLIGGLDRSIALQPVSVEGNTGLAVAAGVGVITLRQG</sequence>
<dbReference type="RefSeq" id="WP_158765940.1">
    <property type="nucleotide sequence ID" value="NZ_CP047045.1"/>
</dbReference>
<gene>
    <name evidence="2" type="ORF">DSM104635_01891</name>
</gene>
<keyword evidence="3" id="KW-1185">Reference proteome</keyword>
<feature type="signal peptide" evidence="1">
    <location>
        <begin position="1"/>
        <end position="25"/>
    </location>
</feature>
<evidence type="ECO:0000256" key="1">
    <source>
        <dbReference type="SAM" id="SignalP"/>
    </source>
</evidence>
<dbReference type="KEGG" id="tsv:DSM104635_01891"/>
<dbReference type="InterPro" id="IPR009333">
    <property type="entry name" value="DUF992"/>
</dbReference>
<dbReference type="Proteomes" id="UP000431269">
    <property type="component" value="Chromosome"/>
</dbReference>
<organism evidence="2 3">
    <name type="scientific">Terricaulis silvestris</name>
    <dbReference type="NCBI Taxonomy" id="2686094"/>
    <lineage>
        <taxon>Bacteria</taxon>
        <taxon>Pseudomonadati</taxon>
        <taxon>Pseudomonadota</taxon>
        <taxon>Alphaproteobacteria</taxon>
        <taxon>Caulobacterales</taxon>
        <taxon>Caulobacteraceae</taxon>
        <taxon>Terricaulis</taxon>
    </lineage>
</organism>
<feature type="chain" id="PRO_5026335073" description="DUF992 domain-containing protein" evidence="1">
    <location>
        <begin position="26"/>
        <end position="159"/>
    </location>
</feature>